<evidence type="ECO:0000259" key="4">
    <source>
        <dbReference type="Pfam" id="PF13456"/>
    </source>
</evidence>
<dbReference type="Gene3D" id="3.30.420.10">
    <property type="entry name" value="Ribonuclease H-like superfamily/Ribonuclease H"/>
    <property type="match status" value="2"/>
</dbReference>
<dbReference type="InterPro" id="IPR000477">
    <property type="entry name" value="RT_dom"/>
</dbReference>
<evidence type="ECO:0000259" key="2">
    <source>
        <dbReference type="Pfam" id="PF00078"/>
    </source>
</evidence>
<dbReference type="PANTHER" id="PTHR48475:SF2">
    <property type="entry name" value="RIBONUCLEASE H"/>
    <property type="match status" value="1"/>
</dbReference>
<dbReference type="InterPro" id="IPR036397">
    <property type="entry name" value="RNaseH_sf"/>
</dbReference>
<protein>
    <submittedName>
        <fullName evidence="6">Reverse transcriptase domain-containing protein</fullName>
    </submittedName>
</protein>
<dbReference type="Gene3D" id="3.30.70.270">
    <property type="match status" value="2"/>
</dbReference>
<dbReference type="Pfam" id="PF13456">
    <property type="entry name" value="RVT_3"/>
    <property type="match status" value="1"/>
</dbReference>
<dbReference type="InterPro" id="IPR043502">
    <property type="entry name" value="DNA/RNA_pol_sf"/>
</dbReference>
<dbReference type="Pfam" id="PF03732">
    <property type="entry name" value="Retrotrans_gag"/>
    <property type="match status" value="1"/>
</dbReference>
<dbReference type="CDD" id="cd09279">
    <property type="entry name" value="RNase_HI_like"/>
    <property type="match status" value="1"/>
</dbReference>
<name>A0A6L2M757_TANCI</name>
<dbReference type="InterPro" id="IPR005162">
    <property type="entry name" value="Retrotrans_gag_dom"/>
</dbReference>
<feature type="region of interest" description="Disordered" evidence="1">
    <location>
        <begin position="23"/>
        <end position="48"/>
    </location>
</feature>
<dbReference type="GO" id="GO:0003676">
    <property type="term" value="F:nucleic acid binding"/>
    <property type="evidence" value="ECO:0007669"/>
    <property type="project" value="InterPro"/>
</dbReference>
<dbReference type="Pfam" id="PF00078">
    <property type="entry name" value="RVT_1"/>
    <property type="match status" value="1"/>
</dbReference>
<feature type="domain" description="Retrotransposon gag" evidence="3">
    <location>
        <begin position="181"/>
        <end position="271"/>
    </location>
</feature>
<gene>
    <name evidence="6" type="ORF">Tci_040382</name>
</gene>
<organism evidence="6">
    <name type="scientific">Tanacetum cinerariifolium</name>
    <name type="common">Dalmatian daisy</name>
    <name type="synonym">Chrysanthemum cinerariifolium</name>
    <dbReference type="NCBI Taxonomy" id="118510"/>
    <lineage>
        <taxon>Eukaryota</taxon>
        <taxon>Viridiplantae</taxon>
        <taxon>Streptophyta</taxon>
        <taxon>Embryophyta</taxon>
        <taxon>Tracheophyta</taxon>
        <taxon>Spermatophyta</taxon>
        <taxon>Magnoliopsida</taxon>
        <taxon>eudicotyledons</taxon>
        <taxon>Gunneridae</taxon>
        <taxon>Pentapetalae</taxon>
        <taxon>asterids</taxon>
        <taxon>campanulids</taxon>
        <taxon>Asterales</taxon>
        <taxon>Asteraceae</taxon>
        <taxon>Asteroideae</taxon>
        <taxon>Anthemideae</taxon>
        <taxon>Anthemidinae</taxon>
        <taxon>Tanacetum</taxon>
    </lineage>
</organism>
<dbReference type="CDD" id="cd01647">
    <property type="entry name" value="RT_LTR"/>
    <property type="match status" value="1"/>
</dbReference>
<dbReference type="GO" id="GO:0003964">
    <property type="term" value="F:RNA-directed DNA polymerase activity"/>
    <property type="evidence" value="ECO:0007669"/>
    <property type="project" value="UniProtKB-KW"/>
</dbReference>
<dbReference type="InterPro" id="IPR041577">
    <property type="entry name" value="RT_RNaseH_2"/>
</dbReference>
<dbReference type="GO" id="GO:0004523">
    <property type="term" value="F:RNA-DNA hybrid ribonuclease activity"/>
    <property type="evidence" value="ECO:0007669"/>
    <property type="project" value="InterPro"/>
</dbReference>
<evidence type="ECO:0000256" key="1">
    <source>
        <dbReference type="SAM" id="MobiDB-lite"/>
    </source>
</evidence>
<sequence length="1103" mass="125713">MDKIRRDKRKEVHARLDFREGSREKRIREGSHYSSARSPSARYHNQSKRLKVRDRLRYNDWHVLDRLGQAPGIVLVVEATLTGRTLLMEIVLRVETTPAASRNHMITLTPSTDQPQILLSRQRPLPPCEEGRDSESLLIRVSESGSSDGGHWKTGDPEDHINFFQAAAQVECWAMPTWCHMFNSTLIGAARVWFDELSPKSINSYKDLKAAFLAYFMRQKKYVKDYVEIHNIKQKDGETIEDFMERFKVETRRMKGTPECMRFSGFMHGVNNPELTKHLNEHVPKNMEEMMITTTAFIRVEAVAFGKKKGHTSWTTQDQSKRHTSEKRSDFRGQPRKRKGSSREITFPLLATSSGTEGLLVIEAEIGGHMIHRMYVDGGSSTEVLYEHCFNRLRLKVKNQMVPATTSLTGFSGETIWPLGQLRLLSSDMTGVLRSVAEHRLNIREGYSPVRKKKRGQASECSKVIQAEVEKLVEAGIIREVYYHDWLSNPVMIQLAESNEEKTAFYTGQGVYCYTKTPFGLKNTGAMYQRLVDKVFDSQISQNIEVYVDDLVIKSHTEAKMLIDIGEMFRTLRKINMKLNPKKCTFGVVEGMFLGYMITLEGIKPCPDKTKVVLQLPSPRTIKEVQSLNGKLASLNRVLSKSAEKSLPLFKTLKKCIKKSDFHWTSKAEQAFKQQMQHLSELPLLVAPKPKEELIVYMFASYEAISAVLMTERGTVQTLVYIVSHALQGLKLNYTPMEKLVLSLVFSTKRLRRYFQAHPSIMLGEYNITYWPRTLVKGQVLADFLAVMPDESPPDASVVKTQQEPWTLFTDGSSCVDGFGTGLILTNPEGTEFTYALRFQFAASNNEAEYEALIAGLRIIAQMGVRNVHVSVDSKLVANQVLGAYVAKEENMIKYLEMVKSLVSDFANFSINQVSRSKNKKADSLSKITSTSFVHLSKQVLVEILKEKSIQEKEVKTVVEEDGPTWMTPIIEYLKEGTLLSDRKEASKLRIKARQYELLEGVLYRQSFLTSWLRCVRPLQSLREGIKARLGEGNKNWIEELPHVLWAHRTMRKSSHGYTPYSLTYGTEAIILAEIGMPTYRTATVDAVHNDEELRLNLDLLEE</sequence>
<reference evidence="6" key="1">
    <citation type="journal article" date="2019" name="Sci. Rep.">
        <title>Draft genome of Tanacetum cinerariifolium, the natural source of mosquito coil.</title>
        <authorList>
            <person name="Yamashiro T."/>
            <person name="Shiraishi A."/>
            <person name="Satake H."/>
            <person name="Nakayama K."/>
        </authorList>
    </citation>
    <scope>NUCLEOTIDE SEQUENCE</scope>
</reference>
<feature type="domain" description="Reverse transcriptase" evidence="2">
    <location>
        <begin position="493"/>
        <end position="598"/>
    </location>
</feature>
<evidence type="ECO:0000259" key="3">
    <source>
        <dbReference type="Pfam" id="PF03732"/>
    </source>
</evidence>
<dbReference type="InterPro" id="IPR043128">
    <property type="entry name" value="Rev_trsase/Diguanyl_cyclase"/>
</dbReference>
<feature type="domain" description="RNase H type-1" evidence="4">
    <location>
        <begin position="820"/>
        <end position="927"/>
    </location>
</feature>
<dbReference type="PANTHER" id="PTHR48475">
    <property type="entry name" value="RIBONUCLEASE H"/>
    <property type="match status" value="1"/>
</dbReference>
<dbReference type="InterPro" id="IPR002156">
    <property type="entry name" value="RNaseH_domain"/>
</dbReference>
<evidence type="ECO:0000313" key="6">
    <source>
        <dbReference type="EMBL" id="GEU68404.1"/>
    </source>
</evidence>
<comment type="caution">
    <text evidence="6">The sequence shown here is derived from an EMBL/GenBank/DDBJ whole genome shotgun (WGS) entry which is preliminary data.</text>
</comment>
<dbReference type="SUPFAM" id="SSF56672">
    <property type="entry name" value="DNA/RNA polymerases"/>
    <property type="match status" value="1"/>
</dbReference>
<dbReference type="Pfam" id="PF17919">
    <property type="entry name" value="RT_RNaseH_2"/>
    <property type="match status" value="1"/>
</dbReference>
<dbReference type="EMBL" id="BKCJ010005744">
    <property type="protein sequence ID" value="GEU68404.1"/>
    <property type="molecule type" value="Genomic_DNA"/>
</dbReference>
<keyword evidence="6" id="KW-0695">RNA-directed DNA polymerase</keyword>
<feature type="region of interest" description="Disordered" evidence="1">
    <location>
        <begin position="311"/>
        <end position="345"/>
    </location>
</feature>
<dbReference type="InterPro" id="IPR012337">
    <property type="entry name" value="RNaseH-like_sf"/>
</dbReference>
<dbReference type="Gene3D" id="3.10.10.10">
    <property type="entry name" value="HIV Type 1 Reverse Transcriptase, subunit A, domain 1"/>
    <property type="match status" value="1"/>
</dbReference>
<feature type="domain" description="Reverse transcriptase/retrotransposon-derived protein RNase H-like" evidence="5">
    <location>
        <begin position="664"/>
        <end position="759"/>
    </location>
</feature>
<dbReference type="SUPFAM" id="SSF53098">
    <property type="entry name" value="Ribonuclease H-like"/>
    <property type="match status" value="1"/>
</dbReference>
<proteinExistence type="predicted"/>
<feature type="compositionally biased region" description="Basic and acidic residues" evidence="1">
    <location>
        <begin position="319"/>
        <end position="333"/>
    </location>
</feature>
<dbReference type="AlphaFoldDB" id="A0A6L2M757"/>
<keyword evidence="6" id="KW-0548">Nucleotidyltransferase</keyword>
<evidence type="ECO:0000259" key="5">
    <source>
        <dbReference type="Pfam" id="PF17919"/>
    </source>
</evidence>
<accession>A0A6L2M757</accession>
<keyword evidence="6" id="KW-0808">Transferase</keyword>